<dbReference type="RefSeq" id="WP_378610603.1">
    <property type="nucleotide sequence ID" value="NZ_JBHSAX010000003.1"/>
</dbReference>
<evidence type="ECO:0000256" key="1">
    <source>
        <dbReference type="SAM" id="MobiDB-lite"/>
    </source>
</evidence>
<proteinExistence type="predicted"/>
<protein>
    <submittedName>
        <fullName evidence="3">Transcriptional regulator</fullName>
    </submittedName>
</protein>
<keyword evidence="4" id="KW-1185">Reference proteome</keyword>
<dbReference type="InterPro" id="IPR025751">
    <property type="entry name" value="RsbRD_N_dom"/>
</dbReference>
<comment type="caution">
    <text evidence="3">The sequence shown here is derived from an EMBL/GenBank/DDBJ whole genome shotgun (WGS) entry which is preliminary data.</text>
</comment>
<feature type="region of interest" description="Disordered" evidence="1">
    <location>
        <begin position="298"/>
        <end position="319"/>
    </location>
</feature>
<dbReference type="Proteomes" id="UP001595696">
    <property type="component" value="Unassembled WGS sequence"/>
</dbReference>
<reference evidence="4" key="1">
    <citation type="journal article" date="2019" name="Int. J. Syst. Evol. Microbiol.">
        <title>The Global Catalogue of Microorganisms (GCM) 10K type strain sequencing project: providing services to taxonomists for standard genome sequencing and annotation.</title>
        <authorList>
            <consortium name="The Broad Institute Genomics Platform"/>
            <consortium name="The Broad Institute Genome Sequencing Center for Infectious Disease"/>
            <person name="Wu L."/>
            <person name="Ma J."/>
        </authorList>
    </citation>
    <scope>NUCLEOTIDE SEQUENCE [LARGE SCALE GENOMIC DNA]</scope>
    <source>
        <strain evidence="4">CGMCC 4.7330</strain>
    </source>
</reference>
<dbReference type="EMBL" id="JBHSAX010000003">
    <property type="protein sequence ID" value="MFC3960832.1"/>
    <property type="molecule type" value="Genomic_DNA"/>
</dbReference>
<evidence type="ECO:0000313" key="3">
    <source>
        <dbReference type="EMBL" id="MFC3960832.1"/>
    </source>
</evidence>
<dbReference type="Pfam" id="PF14361">
    <property type="entry name" value="RsbRD_N"/>
    <property type="match status" value="1"/>
</dbReference>
<sequence>MVGTHGTSAASLESKLVERLTRGRALPGGDVADAARTLLAETAQSLRPRSTAAATDPSGSAASWAREGVALEAVLEACHDGVRAGLELLAEESGPEALPVVEGAELLLRALERVTVLASAAYADEHRAVAREHQTAAQTLVAALLGGHGVHRMARQSGIRVAESYQVVALAIPPHPDEERGFGAASVARRKLRRVQAALASPFGSRALTLLGTHGGTVLVPLDADAALTAATMRTETLAVLSEAAEVPLTAAVTAGATGRIPELAARAHDMLDDIRESGRGPGLYSIPDIADGRACDAPQQARRGVVTPPNAARIGRSA</sequence>
<feature type="domain" description="RsbT co-antagonist protein RsbRD N-terminal" evidence="2">
    <location>
        <begin position="21"/>
        <end position="136"/>
    </location>
</feature>
<gene>
    <name evidence="3" type="ORF">ACFO0B_02385</name>
</gene>
<organism evidence="3 4">
    <name type="scientific">Nocardia jiangsuensis</name>
    <dbReference type="NCBI Taxonomy" id="1691563"/>
    <lineage>
        <taxon>Bacteria</taxon>
        <taxon>Bacillati</taxon>
        <taxon>Actinomycetota</taxon>
        <taxon>Actinomycetes</taxon>
        <taxon>Mycobacteriales</taxon>
        <taxon>Nocardiaceae</taxon>
        <taxon>Nocardia</taxon>
    </lineage>
</organism>
<name>A0ABV8DMU7_9NOCA</name>
<evidence type="ECO:0000259" key="2">
    <source>
        <dbReference type="Pfam" id="PF14361"/>
    </source>
</evidence>
<evidence type="ECO:0000313" key="4">
    <source>
        <dbReference type="Proteomes" id="UP001595696"/>
    </source>
</evidence>
<feature type="region of interest" description="Disordered" evidence="1">
    <location>
        <begin position="42"/>
        <end position="61"/>
    </location>
</feature>
<accession>A0ABV8DMU7</accession>